<reference evidence="2 3" key="1">
    <citation type="submission" date="2024-04" db="EMBL/GenBank/DDBJ databases">
        <title>whole genome sequencing of Lutimonas vermicola strain IMCC1616.</title>
        <authorList>
            <person name="Bae S.S."/>
        </authorList>
    </citation>
    <scope>NUCLEOTIDE SEQUENCE [LARGE SCALE GENOMIC DNA]</scope>
    <source>
        <strain evidence="2 3">IMCC1616</strain>
    </source>
</reference>
<evidence type="ECO:0000313" key="2">
    <source>
        <dbReference type="EMBL" id="MEL4455059.1"/>
    </source>
</evidence>
<protein>
    <submittedName>
        <fullName evidence="2">Non-homologous end-joining DNA ligase</fullName>
        <ecNumber evidence="2">6.5.1.1</ecNumber>
    </submittedName>
</protein>
<dbReference type="RefSeq" id="WP_342158808.1">
    <property type="nucleotide sequence ID" value="NZ_JBCDNA010000001.1"/>
</dbReference>
<name>A0ABU9KXY7_9FLAO</name>
<dbReference type="Pfam" id="PF21686">
    <property type="entry name" value="LigD_Prim-Pol"/>
    <property type="match status" value="1"/>
</dbReference>
<evidence type="ECO:0000313" key="3">
    <source>
        <dbReference type="Proteomes" id="UP001474120"/>
    </source>
</evidence>
<accession>A0ABU9KXY7</accession>
<dbReference type="CDD" id="cd04861">
    <property type="entry name" value="LigD_Pol_like"/>
    <property type="match status" value="1"/>
</dbReference>
<dbReference type="PANTHER" id="PTHR42705">
    <property type="entry name" value="BIFUNCTIONAL NON-HOMOLOGOUS END JOINING PROTEIN LIGD"/>
    <property type="match status" value="1"/>
</dbReference>
<dbReference type="InterPro" id="IPR014145">
    <property type="entry name" value="LigD_pol_dom"/>
</dbReference>
<keyword evidence="3" id="KW-1185">Reference proteome</keyword>
<sequence length="299" mass="34635">MQTGNHKLQISKKEKVLFPKSGITKNDIVLYYDAMADHILPFLKNRPLTMQRFPHGIGQQGFFQKNASEYFPDWIQTVKVKKVDGWLNQVVCNTKETLIYLVNQYTLTFHVALSTVNSINKPDKMIFDLDPPKGDFQLAVDGAKTIRQLLEEKLKLKTYIMTSGSKGLHVAVPLKCHENFDEVRQFARQISEYIADKNPEKYTTAIRKNQRKSRLYIDFLRNSYMQTSVSPFSIRAIMGAPVATPLQWTELNQRGMSAQTYTMHNIFKRLEQVENPWRDFNKNAKSILSAKKRLLELVN</sequence>
<keyword evidence="2" id="KW-0436">Ligase</keyword>
<comment type="caution">
    <text evidence="2">The sequence shown here is derived from an EMBL/GenBank/DDBJ whole genome shotgun (WGS) entry which is preliminary data.</text>
</comment>
<dbReference type="GO" id="GO:0003910">
    <property type="term" value="F:DNA ligase (ATP) activity"/>
    <property type="evidence" value="ECO:0007669"/>
    <property type="project" value="UniProtKB-EC"/>
</dbReference>
<feature type="domain" description="DNA ligase D polymerase" evidence="1">
    <location>
        <begin position="24"/>
        <end position="277"/>
    </location>
</feature>
<dbReference type="EMBL" id="JBCDNA010000001">
    <property type="protein sequence ID" value="MEL4455059.1"/>
    <property type="molecule type" value="Genomic_DNA"/>
</dbReference>
<gene>
    <name evidence="2" type="primary">ligD</name>
    <name evidence="2" type="ORF">AABB81_04075</name>
</gene>
<dbReference type="EC" id="6.5.1.1" evidence="2"/>
<evidence type="ECO:0000259" key="1">
    <source>
        <dbReference type="Pfam" id="PF21686"/>
    </source>
</evidence>
<dbReference type="Gene3D" id="3.90.920.10">
    <property type="entry name" value="DNA primase, PRIM domain"/>
    <property type="match status" value="1"/>
</dbReference>
<dbReference type="NCBIfam" id="TIGR02778">
    <property type="entry name" value="ligD_pol"/>
    <property type="match status" value="1"/>
</dbReference>
<proteinExistence type="predicted"/>
<organism evidence="2 3">
    <name type="scientific">Lutimonas vermicola</name>
    <dbReference type="NCBI Taxonomy" id="414288"/>
    <lineage>
        <taxon>Bacteria</taxon>
        <taxon>Pseudomonadati</taxon>
        <taxon>Bacteroidota</taxon>
        <taxon>Flavobacteriia</taxon>
        <taxon>Flavobacteriales</taxon>
        <taxon>Flavobacteriaceae</taxon>
        <taxon>Lutimonas</taxon>
    </lineage>
</organism>
<dbReference type="PANTHER" id="PTHR42705:SF2">
    <property type="entry name" value="BIFUNCTIONAL NON-HOMOLOGOUS END JOINING PROTEIN LIGD"/>
    <property type="match status" value="1"/>
</dbReference>
<dbReference type="Proteomes" id="UP001474120">
    <property type="component" value="Unassembled WGS sequence"/>
</dbReference>
<dbReference type="InterPro" id="IPR052171">
    <property type="entry name" value="NHEJ_LigD"/>
</dbReference>